<dbReference type="Proteomes" id="UP000249458">
    <property type="component" value="Unassembled WGS sequence"/>
</dbReference>
<sequence>MSLTLKTFTLNCGNDTPGRLAVEQLTREMSDVDLIVLHCQELNFDKTYQQLRQAFPTPLEIDFAEKMVTHTKLDTQFHSQTGMATIIVRKPQVEIVHSETQIARRGEGRMDKGYNKGGTHTALQLRKDGQEFYLSLSNAHLDAFNEAARAKDWINLHKTRKFHADTWDDLCRKTPDMVANGYDANTRNYLSESAGVSGSTNPWQYNAEPGMQELVMAPLGNQQQSRTSTYKNNLKGMPLTADKKRPGFAKGGMLDIVSVNDAELAKQQIHQRSIPQGIQPVLKAAVKIAPEKNSARDHSVIGSHPVVVQKQPPLLKVRDYLACSLIYAAPEIAAHILDDDFSDTEENRRYLLKLHEYYLSPQGMMQTQLQLHHEKLELWNKLKSSPNAEKLKQSLFKNNPIWFEYNSTFPDGRAGLDKIAIVHAHQQALESLQINYLKKAGSEEERLDIISIVGNAALELKQTEKPAALLKTAETLLKFSHLTHQYKSHLLKDCVNENEHSEKNPPLLKKKLDAVNRLRGITLQKPEPATLGNLGRELNKSTTLLKEHRHQGIFNSLFRKLKELISHYIPKTAGQLFAEKAKDVLSREKVEPSTVDTEKRNTSMP</sequence>
<organism evidence="1 2">
    <name type="scientific">Legionella quinlivanii</name>
    <dbReference type="NCBI Taxonomy" id="45073"/>
    <lineage>
        <taxon>Bacteria</taxon>
        <taxon>Pseudomonadati</taxon>
        <taxon>Pseudomonadota</taxon>
        <taxon>Gammaproteobacteria</taxon>
        <taxon>Legionellales</taxon>
        <taxon>Legionellaceae</taxon>
        <taxon>Legionella</taxon>
    </lineage>
</organism>
<protein>
    <submittedName>
        <fullName evidence="1">Uncharacterized protein</fullName>
    </submittedName>
</protein>
<dbReference type="RefSeq" id="WP_112218168.1">
    <property type="nucleotide sequence ID" value="NZ_MVJN01000001.1"/>
</dbReference>
<dbReference type="EMBL" id="MVJN01000001">
    <property type="protein sequence ID" value="RAP38525.1"/>
    <property type="molecule type" value="Genomic_DNA"/>
</dbReference>
<dbReference type="AlphaFoldDB" id="A0A364LNB0"/>
<dbReference type="InterPro" id="IPR036691">
    <property type="entry name" value="Endo/exonu/phosph_ase_sf"/>
</dbReference>
<name>A0A364LNB0_9GAMM</name>
<evidence type="ECO:0000313" key="1">
    <source>
        <dbReference type="EMBL" id="RAP38525.1"/>
    </source>
</evidence>
<comment type="caution">
    <text evidence="1">The sequence shown here is derived from an EMBL/GenBank/DDBJ whole genome shotgun (WGS) entry which is preliminary data.</text>
</comment>
<dbReference type="Gene3D" id="3.60.10.10">
    <property type="entry name" value="Endonuclease/exonuclease/phosphatase"/>
    <property type="match status" value="1"/>
</dbReference>
<gene>
    <name evidence="1" type="ORF">B1207_01160</name>
</gene>
<reference evidence="1 2" key="1">
    <citation type="submission" date="2017-02" db="EMBL/GenBank/DDBJ databases">
        <title>Legionella quilivanii strain from human: case report and whole genome sequencing analysis.</title>
        <authorList>
            <person name="Lalancette C."/>
            <person name="Leduc J.-M."/>
            <person name="Levesque S."/>
            <person name="Fournier E."/>
            <person name="Saoud J."/>
            <person name="Faucher S.P."/>
            <person name="Bernard K."/>
            <person name="Martineau C."/>
            <person name="Longtin J."/>
        </authorList>
    </citation>
    <scope>NUCLEOTIDE SEQUENCE [LARGE SCALE GENOMIC DNA]</scope>
    <source>
        <strain evidence="1 2">ID143958</strain>
    </source>
</reference>
<accession>A0A364LNB0</accession>
<evidence type="ECO:0000313" key="2">
    <source>
        <dbReference type="Proteomes" id="UP000249458"/>
    </source>
</evidence>
<proteinExistence type="predicted"/>